<reference evidence="2" key="1">
    <citation type="journal article" date="2015" name="Nature">
        <title>Complex archaea that bridge the gap between prokaryotes and eukaryotes.</title>
        <authorList>
            <person name="Spang A."/>
            <person name="Saw J.H."/>
            <person name="Jorgensen S.L."/>
            <person name="Zaremba-Niedzwiedzka K."/>
            <person name="Martijn J."/>
            <person name="Lind A.E."/>
            <person name="van Eijk R."/>
            <person name="Schleper C."/>
            <person name="Guy L."/>
            <person name="Ettema T.J."/>
        </authorList>
    </citation>
    <scope>NUCLEOTIDE SEQUENCE</scope>
</reference>
<dbReference type="GO" id="GO:0016887">
    <property type="term" value="F:ATP hydrolysis activity"/>
    <property type="evidence" value="ECO:0007669"/>
    <property type="project" value="InterPro"/>
</dbReference>
<proteinExistence type="predicted"/>
<dbReference type="Gene3D" id="3.40.50.300">
    <property type="entry name" value="P-loop containing nucleotide triphosphate hydrolases"/>
    <property type="match status" value="1"/>
</dbReference>
<dbReference type="Pfam" id="PF07728">
    <property type="entry name" value="AAA_5"/>
    <property type="match status" value="1"/>
</dbReference>
<dbReference type="AlphaFoldDB" id="A0A0F9G6Z1"/>
<comment type="caution">
    <text evidence="2">The sequence shown here is derived from an EMBL/GenBank/DDBJ whole genome shotgun (WGS) entry which is preliminary data.</text>
</comment>
<evidence type="ECO:0000259" key="1">
    <source>
        <dbReference type="Pfam" id="PF07728"/>
    </source>
</evidence>
<dbReference type="InterPro" id="IPR027417">
    <property type="entry name" value="P-loop_NTPase"/>
</dbReference>
<dbReference type="EMBL" id="LAZR01018909">
    <property type="protein sequence ID" value="KKL94498.1"/>
    <property type="molecule type" value="Genomic_DNA"/>
</dbReference>
<dbReference type="GO" id="GO:0005524">
    <property type="term" value="F:ATP binding"/>
    <property type="evidence" value="ECO:0007669"/>
    <property type="project" value="InterPro"/>
</dbReference>
<protein>
    <recommendedName>
        <fullName evidence="1">ATPase dynein-related AAA domain-containing protein</fullName>
    </recommendedName>
</protein>
<dbReference type="InterPro" id="IPR011704">
    <property type="entry name" value="ATPase_dyneun-rel_AAA"/>
</dbReference>
<accession>A0A0F9G6Z1</accession>
<feature type="domain" description="ATPase dynein-related AAA" evidence="1">
    <location>
        <begin position="68"/>
        <end position="212"/>
    </location>
</feature>
<evidence type="ECO:0000313" key="2">
    <source>
        <dbReference type="EMBL" id="KKL94498.1"/>
    </source>
</evidence>
<sequence length="469" mass="53548">MAKKKKKKTWRKKKKILKSKATVLAMGFDEDEEEGDTMSETILKKAPVPIGQKVIELIKVSWASRRAIILTGKHGCGKSEIVKEAAKELGIDFICMDLSIMEPPDLVGMPMLDKEAGVTRYLPPASMPRIKYIGKGKAKKIDKKNEGLLCFEELNRCGQEMQAPCLQLLTERRLNDYIVPEGWSMIACVNPADDGDFNYQVNELDPALKSRFMEIEICAGKGEWLNWANDNDVDDAIIQVVSEHPDPFQDVPPRTWTYVSDILKAFIEYDGLDETVLKDAILGYIPEEWAIGVTDALYNLGRYTSDDLKDDDDDDDLIDPSLMADKDKWGDVKDLTSKYTATHRKKVIKQKQSIRNANMQLVAAAFNKQFDMHDQKETYKWCEHVLGKTRHLNNLNKLFKDVKSEGRKAFRDSLYENLREKFKIDTDPTGLIIKKIEINKVNELREVLGGLTKPYSPRGRRKRNMLPVL</sequence>
<gene>
    <name evidence="2" type="ORF">LCGC14_1864070</name>
</gene>
<name>A0A0F9G6Z1_9ZZZZ</name>
<organism evidence="2">
    <name type="scientific">marine sediment metagenome</name>
    <dbReference type="NCBI Taxonomy" id="412755"/>
    <lineage>
        <taxon>unclassified sequences</taxon>
        <taxon>metagenomes</taxon>
        <taxon>ecological metagenomes</taxon>
    </lineage>
</organism>
<dbReference type="SUPFAM" id="SSF52540">
    <property type="entry name" value="P-loop containing nucleoside triphosphate hydrolases"/>
    <property type="match status" value="1"/>
</dbReference>